<organism evidence="2 3">
    <name type="scientific">Histidinibacterium aquaticum</name>
    <dbReference type="NCBI Taxonomy" id="2613962"/>
    <lineage>
        <taxon>Bacteria</taxon>
        <taxon>Pseudomonadati</taxon>
        <taxon>Pseudomonadota</taxon>
        <taxon>Alphaproteobacteria</taxon>
        <taxon>Rhodobacterales</taxon>
        <taxon>Paracoccaceae</taxon>
        <taxon>Histidinibacterium</taxon>
    </lineage>
</organism>
<gene>
    <name evidence="2" type="ORF">F3S47_10150</name>
</gene>
<evidence type="ECO:0000256" key="1">
    <source>
        <dbReference type="SAM" id="Coils"/>
    </source>
</evidence>
<comment type="caution">
    <text evidence="2">The sequence shown here is derived from an EMBL/GenBank/DDBJ whole genome shotgun (WGS) entry which is preliminary data.</text>
</comment>
<protein>
    <submittedName>
        <fullName evidence="2">Uncharacterized protein</fullName>
    </submittedName>
</protein>
<dbReference type="EMBL" id="VYQE01000003">
    <property type="protein sequence ID" value="KAA9007878.1"/>
    <property type="molecule type" value="Genomic_DNA"/>
</dbReference>
<name>A0A5J5GJJ4_9RHOB</name>
<accession>A0A5J5GJJ4</accession>
<sequence>MTILEPRDLHLIQETGNPLAGPDPAREDFAALAAARDRDVAEIARLRMLLSDLDARLPALTAERNEHRLRADRASGEAEKALKRERARVRDLERQVEELLTSRRWRAGEAVSRVVHLLTFGLLSPRRRR</sequence>
<keyword evidence="1" id="KW-0175">Coiled coil</keyword>
<dbReference type="AlphaFoldDB" id="A0A5J5GJJ4"/>
<evidence type="ECO:0000313" key="2">
    <source>
        <dbReference type="EMBL" id="KAA9007878.1"/>
    </source>
</evidence>
<evidence type="ECO:0000313" key="3">
    <source>
        <dbReference type="Proteomes" id="UP000326554"/>
    </source>
</evidence>
<dbReference type="RefSeq" id="WP_150445160.1">
    <property type="nucleotide sequence ID" value="NZ_VYQE01000003.1"/>
</dbReference>
<feature type="coiled-coil region" evidence="1">
    <location>
        <begin position="75"/>
        <end position="102"/>
    </location>
</feature>
<dbReference type="Proteomes" id="UP000326554">
    <property type="component" value="Unassembled WGS sequence"/>
</dbReference>
<keyword evidence="3" id="KW-1185">Reference proteome</keyword>
<reference evidence="2 3" key="1">
    <citation type="submission" date="2019-09" db="EMBL/GenBank/DDBJ databases">
        <authorList>
            <person name="Park J.-S."/>
            <person name="Choi H.-J."/>
        </authorList>
    </citation>
    <scope>NUCLEOTIDE SEQUENCE [LARGE SCALE GENOMIC DNA]</scope>
    <source>
        <strain evidence="2 3">176SS1-4</strain>
    </source>
</reference>
<proteinExistence type="predicted"/>